<sequence length="45" mass="5100">MQMAPTTFVLQPAWHDANSDGNIRVNRTWAQILFCGTSDKFDAED</sequence>
<name>A0A6A4C606_9STRA</name>
<dbReference type="EMBL" id="QXFT01003439">
    <property type="protein sequence ID" value="KAE9285810.1"/>
    <property type="molecule type" value="Genomic_DNA"/>
</dbReference>
<evidence type="ECO:0000313" key="1">
    <source>
        <dbReference type="EMBL" id="KAE9285810.1"/>
    </source>
</evidence>
<dbReference type="AlphaFoldDB" id="A0A6A4C606"/>
<comment type="caution">
    <text evidence="1">The sequence shown here is derived from an EMBL/GenBank/DDBJ whole genome shotgun (WGS) entry which is preliminary data.</text>
</comment>
<gene>
    <name evidence="1" type="ORF">PR003_g26482</name>
</gene>
<accession>A0A6A4C606</accession>
<keyword evidence="2" id="KW-1185">Reference proteome</keyword>
<proteinExistence type="predicted"/>
<dbReference type="Proteomes" id="UP000434957">
    <property type="component" value="Unassembled WGS sequence"/>
</dbReference>
<reference evidence="1 2" key="1">
    <citation type="submission" date="2018-08" db="EMBL/GenBank/DDBJ databases">
        <title>Genomic investigation of the strawberry pathogen Phytophthora fragariae indicates pathogenicity is determined by transcriptional variation in three key races.</title>
        <authorList>
            <person name="Adams T.M."/>
            <person name="Armitage A.D."/>
            <person name="Sobczyk M.K."/>
            <person name="Bates H.J."/>
            <person name="Dunwell J.M."/>
            <person name="Nellist C.F."/>
            <person name="Harrison R.J."/>
        </authorList>
    </citation>
    <scope>NUCLEOTIDE SEQUENCE [LARGE SCALE GENOMIC DNA]</scope>
    <source>
        <strain evidence="1 2">SCRP333</strain>
    </source>
</reference>
<organism evidence="1 2">
    <name type="scientific">Phytophthora rubi</name>
    <dbReference type="NCBI Taxonomy" id="129364"/>
    <lineage>
        <taxon>Eukaryota</taxon>
        <taxon>Sar</taxon>
        <taxon>Stramenopiles</taxon>
        <taxon>Oomycota</taxon>
        <taxon>Peronosporomycetes</taxon>
        <taxon>Peronosporales</taxon>
        <taxon>Peronosporaceae</taxon>
        <taxon>Phytophthora</taxon>
    </lineage>
</organism>
<protein>
    <submittedName>
        <fullName evidence="1">Uncharacterized protein</fullName>
    </submittedName>
</protein>
<evidence type="ECO:0000313" key="2">
    <source>
        <dbReference type="Proteomes" id="UP000434957"/>
    </source>
</evidence>